<sequence>MADQPKEVAYKLTKSIMALNMCAMRKTHVQERSYEREEGKYSVEITRRGKPVSELKADRVTVEERVMEWTGASHIHAWFVKNVQNGKDDSSFYPVSTGKLEELLSVCERVLSASYLVPEKMFAKRIDAWPRPTQDDLRNPRKVLKSIDTAHKFLPIPRTGYSDADADYDEVYLNAVEETRTWILRMIADRGEGMHGEIHYCGGRYVRFD</sequence>
<name>A0ABT1XPA7_9SPHN</name>
<gene>
    <name evidence="1" type="ORF">NSO95_06050</name>
</gene>
<dbReference type="EMBL" id="JANKHH010000003">
    <property type="protein sequence ID" value="MCR2833499.1"/>
    <property type="molecule type" value="Genomic_DNA"/>
</dbReference>
<accession>A0ABT1XPA7</accession>
<keyword evidence="2" id="KW-1185">Reference proteome</keyword>
<proteinExistence type="predicted"/>
<dbReference type="RefSeq" id="WP_257595265.1">
    <property type="nucleotide sequence ID" value="NZ_JANKHH010000003.1"/>
</dbReference>
<reference evidence="1 2" key="1">
    <citation type="submission" date="2022-08" db="EMBL/GenBank/DDBJ databases">
        <title>Polyphasic taxonomy analysis of Qipengyuania sp.RS5-5.</title>
        <authorList>
            <person name="Xamxidin M."/>
            <person name="Wu M."/>
        </authorList>
    </citation>
    <scope>NUCLEOTIDE SEQUENCE [LARGE SCALE GENOMIC DNA]</scope>
    <source>
        <strain evidence="1 2">RS5-5</strain>
    </source>
</reference>
<evidence type="ECO:0000313" key="2">
    <source>
        <dbReference type="Proteomes" id="UP001206067"/>
    </source>
</evidence>
<evidence type="ECO:0000313" key="1">
    <source>
        <dbReference type="EMBL" id="MCR2833499.1"/>
    </source>
</evidence>
<organism evidence="1 2">
    <name type="scientific">Parerythrobacter lacustris</name>
    <dbReference type="NCBI Taxonomy" id="2969984"/>
    <lineage>
        <taxon>Bacteria</taxon>
        <taxon>Pseudomonadati</taxon>
        <taxon>Pseudomonadota</taxon>
        <taxon>Alphaproteobacteria</taxon>
        <taxon>Sphingomonadales</taxon>
        <taxon>Erythrobacteraceae</taxon>
        <taxon>Parerythrobacter</taxon>
    </lineage>
</organism>
<dbReference type="Proteomes" id="UP001206067">
    <property type="component" value="Unassembled WGS sequence"/>
</dbReference>
<comment type="caution">
    <text evidence="1">The sequence shown here is derived from an EMBL/GenBank/DDBJ whole genome shotgun (WGS) entry which is preliminary data.</text>
</comment>
<protein>
    <submittedName>
        <fullName evidence="1">Uncharacterized protein</fullName>
    </submittedName>
</protein>